<keyword evidence="2" id="KW-0472">Membrane</keyword>
<sequence>MKQLFQFEFKKYFKKITTWIAVLTSILFVSSLYFLNYSVAEDIQRGNLSFAQNRVNISKQILKELELQKMEAEQNGDVKKITENKLAIQASQQSLSKKNKWIANYSQGNWEEIYEENISELQFIFKSSKGTNTFPYAIEKQYISLFTARATLEELLLLKKNTIEPFIQNTTYTPFLFTIYDQFTGSALDQWKKSTMRYGTTGSLFLYQIIQYYYIPVLILLGCFIFGNNIPSEMNNKKRGLHLYYTLPIKRKSLFLTKYFSGFLSTLVFVLLMLLIPLLCSYFTKGIGNFDYPVLVYEGSEPNPFGSEYNSLNPIKDQFHFITLKNYFGQVLLLTALLTFFLYSFYYISSLLLKSLSITTSFVGIIAFIGMKSFSSPYNPFTYMNIHSVLTGETATLVFNPSINLSNGIMLTFVLGCTLLFAGYKLFIRTYNQY</sequence>
<keyword evidence="2" id="KW-0812">Transmembrane</keyword>
<evidence type="ECO:0000256" key="1">
    <source>
        <dbReference type="SAM" id="Coils"/>
    </source>
</evidence>
<name>A0A4R4BEG4_BACTU</name>
<keyword evidence="1" id="KW-0175">Coiled coil</keyword>
<evidence type="ECO:0000313" key="4">
    <source>
        <dbReference type="Proteomes" id="UP000295285"/>
    </source>
</evidence>
<feature type="transmembrane region" description="Helical" evidence="2">
    <location>
        <begin position="355"/>
        <end position="374"/>
    </location>
</feature>
<feature type="transmembrane region" description="Helical" evidence="2">
    <location>
        <begin position="409"/>
        <end position="428"/>
    </location>
</feature>
<gene>
    <name evidence="3" type="ORF">EC910_107232</name>
</gene>
<dbReference type="Proteomes" id="UP000295285">
    <property type="component" value="Unassembled WGS sequence"/>
</dbReference>
<evidence type="ECO:0000313" key="3">
    <source>
        <dbReference type="EMBL" id="TCW55140.1"/>
    </source>
</evidence>
<dbReference type="EMBL" id="SMDG01000007">
    <property type="protein sequence ID" value="TCW55140.1"/>
    <property type="molecule type" value="Genomic_DNA"/>
</dbReference>
<proteinExistence type="predicted"/>
<feature type="transmembrane region" description="Helical" evidence="2">
    <location>
        <begin position="12"/>
        <end position="35"/>
    </location>
</feature>
<accession>A0A4R4BEG4</accession>
<keyword evidence="2" id="KW-1133">Transmembrane helix</keyword>
<feature type="transmembrane region" description="Helical" evidence="2">
    <location>
        <begin position="327"/>
        <end position="348"/>
    </location>
</feature>
<dbReference type="AlphaFoldDB" id="A0A4R4BEG4"/>
<comment type="caution">
    <text evidence="3">The sequence shown here is derived from an EMBL/GenBank/DDBJ whole genome shotgun (WGS) entry which is preliminary data.</text>
</comment>
<evidence type="ECO:0000256" key="2">
    <source>
        <dbReference type="SAM" id="Phobius"/>
    </source>
</evidence>
<dbReference type="RefSeq" id="WP_131933268.1">
    <property type="nucleotide sequence ID" value="NZ_SMDF01000007.1"/>
</dbReference>
<reference evidence="3 4" key="1">
    <citation type="submission" date="2019-03" db="EMBL/GenBank/DDBJ databases">
        <title>Above-ground endophytic microbial communities from plants in different locations in the United States.</title>
        <authorList>
            <person name="Frank C."/>
        </authorList>
    </citation>
    <scope>NUCLEOTIDE SEQUENCE [LARGE SCALE GENOMIC DNA]</scope>
    <source>
        <strain evidence="3 4">LP_2_YM</strain>
    </source>
</reference>
<feature type="transmembrane region" description="Helical" evidence="2">
    <location>
        <begin position="259"/>
        <end position="284"/>
    </location>
</feature>
<feature type="coiled-coil region" evidence="1">
    <location>
        <begin position="48"/>
        <end position="75"/>
    </location>
</feature>
<feature type="transmembrane region" description="Helical" evidence="2">
    <location>
        <begin position="212"/>
        <end position="230"/>
    </location>
</feature>
<protein>
    <submittedName>
        <fullName evidence="3">ABC-2 type transport system permease protein</fullName>
    </submittedName>
</protein>
<organism evidence="3 4">
    <name type="scientific">Bacillus thuringiensis</name>
    <dbReference type="NCBI Taxonomy" id="1428"/>
    <lineage>
        <taxon>Bacteria</taxon>
        <taxon>Bacillati</taxon>
        <taxon>Bacillota</taxon>
        <taxon>Bacilli</taxon>
        <taxon>Bacillales</taxon>
        <taxon>Bacillaceae</taxon>
        <taxon>Bacillus</taxon>
        <taxon>Bacillus cereus group</taxon>
    </lineage>
</organism>